<dbReference type="STRING" id="1745343.A0A2J6PX63"/>
<sequence>MRNYVVELGGISTNETDLALLIEVVIQHQGVVINGHNHCLGHFSQNNTNFILSGAAGISTSGDCNNGIALGPYTLYLGANNLTAANGFVTLDISSDWINVEYYARDTKFEGTDLYSVECDLKPSYGFQIIQKSI</sequence>
<evidence type="ECO:0000313" key="2">
    <source>
        <dbReference type="Proteomes" id="UP000235672"/>
    </source>
</evidence>
<dbReference type="SUPFAM" id="SSF56300">
    <property type="entry name" value="Metallo-dependent phosphatases"/>
    <property type="match status" value="1"/>
</dbReference>
<evidence type="ECO:0000313" key="1">
    <source>
        <dbReference type="EMBL" id="PMD18611.1"/>
    </source>
</evidence>
<dbReference type="EMBL" id="KZ613493">
    <property type="protein sequence ID" value="PMD18611.1"/>
    <property type="molecule type" value="Genomic_DNA"/>
</dbReference>
<proteinExistence type="predicted"/>
<dbReference type="InterPro" id="IPR029052">
    <property type="entry name" value="Metallo-depent_PP-like"/>
</dbReference>
<dbReference type="OrthoDB" id="411211at2759"/>
<protein>
    <submittedName>
        <fullName evidence="1">Uncharacterized protein</fullName>
    </submittedName>
</protein>
<dbReference type="Gene3D" id="3.60.21.10">
    <property type="match status" value="1"/>
</dbReference>
<gene>
    <name evidence="1" type="ORF">NA56DRAFT_726697</name>
</gene>
<reference evidence="1 2" key="1">
    <citation type="submission" date="2016-05" db="EMBL/GenBank/DDBJ databases">
        <title>A degradative enzymes factory behind the ericoid mycorrhizal symbiosis.</title>
        <authorList>
            <consortium name="DOE Joint Genome Institute"/>
            <person name="Martino E."/>
            <person name="Morin E."/>
            <person name="Grelet G."/>
            <person name="Kuo A."/>
            <person name="Kohler A."/>
            <person name="Daghino S."/>
            <person name="Barry K."/>
            <person name="Choi C."/>
            <person name="Cichocki N."/>
            <person name="Clum A."/>
            <person name="Copeland A."/>
            <person name="Hainaut M."/>
            <person name="Haridas S."/>
            <person name="Labutti K."/>
            <person name="Lindquist E."/>
            <person name="Lipzen A."/>
            <person name="Khouja H.-R."/>
            <person name="Murat C."/>
            <person name="Ohm R."/>
            <person name="Olson A."/>
            <person name="Spatafora J."/>
            <person name="Veneault-Fourrey C."/>
            <person name="Henrissat B."/>
            <person name="Grigoriev I."/>
            <person name="Martin F."/>
            <person name="Perotto S."/>
        </authorList>
    </citation>
    <scope>NUCLEOTIDE SEQUENCE [LARGE SCALE GENOMIC DNA]</scope>
    <source>
        <strain evidence="1 2">UAMH 7357</strain>
    </source>
</reference>
<dbReference type="Proteomes" id="UP000235672">
    <property type="component" value="Unassembled WGS sequence"/>
</dbReference>
<dbReference type="AlphaFoldDB" id="A0A2J6PX63"/>
<name>A0A2J6PX63_9HELO</name>
<accession>A0A2J6PX63</accession>
<organism evidence="1 2">
    <name type="scientific">Hyaloscypha hepaticicola</name>
    <dbReference type="NCBI Taxonomy" id="2082293"/>
    <lineage>
        <taxon>Eukaryota</taxon>
        <taxon>Fungi</taxon>
        <taxon>Dikarya</taxon>
        <taxon>Ascomycota</taxon>
        <taxon>Pezizomycotina</taxon>
        <taxon>Leotiomycetes</taxon>
        <taxon>Helotiales</taxon>
        <taxon>Hyaloscyphaceae</taxon>
        <taxon>Hyaloscypha</taxon>
    </lineage>
</organism>
<keyword evidence="2" id="KW-1185">Reference proteome</keyword>